<name>A0A8C2NF38_CAPHI</name>
<organism evidence="1">
    <name type="scientific">Capra hircus</name>
    <name type="common">Goat</name>
    <dbReference type="NCBI Taxonomy" id="9925"/>
    <lineage>
        <taxon>Eukaryota</taxon>
        <taxon>Metazoa</taxon>
        <taxon>Chordata</taxon>
        <taxon>Craniata</taxon>
        <taxon>Vertebrata</taxon>
        <taxon>Euteleostomi</taxon>
        <taxon>Mammalia</taxon>
        <taxon>Eutheria</taxon>
        <taxon>Laurasiatheria</taxon>
        <taxon>Artiodactyla</taxon>
        <taxon>Ruminantia</taxon>
        <taxon>Pecora</taxon>
        <taxon>Bovidae</taxon>
        <taxon>Caprinae</taxon>
        <taxon>Capra</taxon>
    </lineage>
</organism>
<dbReference type="Gene3D" id="2.60.40.1930">
    <property type="match status" value="2"/>
</dbReference>
<accession>A0A8C2NF38</accession>
<dbReference type="GO" id="GO:0002020">
    <property type="term" value="F:protease binding"/>
    <property type="evidence" value="ECO:0007669"/>
    <property type="project" value="TreeGrafter"/>
</dbReference>
<evidence type="ECO:0000313" key="1">
    <source>
        <dbReference type="Ensembl" id="ENSCHIP00010003872.1"/>
    </source>
</evidence>
<dbReference type="InterPro" id="IPR050473">
    <property type="entry name" value="A2M/Complement_sys"/>
</dbReference>
<reference evidence="1" key="1">
    <citation type="submission" date="2019-03" db="EMBL/GenBank/DDBJ databases">
        <title>Genome sequencing and reference-guided assembly of Black Bengal Goat (Capra hircus).</title>
        <authorList>
            <person name="Siddiki A.Z."/>
            <person name="Baten A."/>
            <person name="Billah M."/>
            <person name="Alam M.A.U."/>
            <person name="Shawrob K.S.M."/>
            <person name="Saha S."/>
            <person name="Chowdhury M."/>
            <person name="Rahman A.H."/>
            <person name="Stear M."/>
            <person name="Miah G."/>
            <person name="Das G.B."/>
            <person name="Hossain M.M."/>
            <person name="Kumkum M."/>
            <person name="Islam M.S."/>
            <person name="Mollah A.M."/>
            <person name="Ahsan A."/>
            <person name="Tusar F."/>
            <person name="Khan M.K.I."/>
        </authorList>
    </citation>
    <scope>NUCLEOTIDE SEQUENCE [LARGE SCALE GENOMIC DNA]</scope>
</reference>
<dbReference type="PANTHER" id="PTHR11412">
    <property type="entry name" value="MACROGLOBULIN / COMPLEMENT"/>
    <property type="match status" value="1"/>
</dbReference>
<protein>
    <submittedName>
        <fullName evidence="1">Uncharacterized protein</fullName>
    </submittedName>
</protein>
<proteinExistence type="predicted"/>
<dbReference type="AlphaFoldDB" id="A0A8C2NF38"/>
<sequence length="160" mass="18030">NLMIYLAHLSLSYLLLRERQYLVLVPSQLYAGVPEKVCVLLNHLNETVALTVTLEDGIQGRNLLTALETKNSFYCSSFTIPASSFPSAFITVQVQGPTQNFIKRKRMYVTEAESLVFVQTDKPIYKPGQTGIRNQTSKCNLKGWRCSFRNPGTLLFVLPP</sequence>
<dbReference type="GO" id="GO:0004866">
    <property type="term" value="F:endopeptidase inhibitor activity"/>
    <property type="evidence" value="ECO:0007669"/>
    <property type="project" value="TreeGrafter"/>
</dbReference>
<reference evidence="1" key="2">
    <citation type="submission" date="2025-08" db="UniProtKB">
        <authorList>
            <consortium name="Ensembl"/>
        </authorList>
    </citation>
    <scope>IDENTIFICATION</scope>
</reference>
<dbReference type="PANTHER" id="PTHR11412:SF116">
    <property type="entry name" value="PREGNANCY ZONE PROTEIN"/>
    <property type="match status" value="1"/>
</dbReference>
<dbReference type="Ensembl" id="ENSCHIT00010005358.1">
    <property type="protein sequence ID" value="ENSCHIP00010003872.1"/>
    <property type="gene ID" value="ENSCHIG00010002778.1"/>
</dbReference>